<reference evidence="3 4" key="1">
    <citation type="submission" date="2020-01" db="EMBL/GenBank/DDBJ databases">
        <title>Microvirga sp. nov., an arsenate reduction bacterium isolated from Tibet hotspring sediments.</title>
        <authorList>
            <person name="Yuan C.-G."/>
        </authorList>
    </citation>
    <scope>NUCLEOTIDE SEQUENCE [LARGE SCALE GENOMIC DNA]</scope>
    <source>
        <strain evidence="3 4">SYSU G3D203</strain>
    </source>
</reference>
<name>A0ABW9Z7J6_9HYPH</name>
<evidence type="ECO:0000256" key="1">
    <source>
        <dbReference type="SAM" id="MobiDB-lite"/>
    </source>
</evidence>
<keyword evidence="4" id="KW-1185">Reference proteome</keyword>
<evidence type="ECO:0000313" key="3">
    <source>
        <dbReference type="EMBL" id="NBJ26871.1"/>
    </source>
</evidence>
<feature type="region of interest" description="Disordered" evidence="1">
    <location>
        <begin position="69"/>
        <end position="92"/>
    </location>
</feature>
<proteinExistence type="predicted"/>
<evidence type="ECO:0000256" key="2">
    <source>
        <dbReference type="SAM" id="SignalP"/>
    </source>
</evidence>
<dbReference type="Proteomes" id="UP000818323">
    <property type="component" value="Unassembled WGS sequence"/>
</dbReference>
<gene>
    <name evidence="3" type="ORF">GR303_21275</name>
</gene>
<feature type="region of interest" description="Disordered" evidence="1">
    <location>
        <begin position="34"/>
        <end position="55"/>
    </location>
</feature>
<keyword evidence="2" id="KW-0732">Signal</keyword>
<dbReference type="RefSeq" id="WP_161725705.1">
    <property type="nucleotide sequence ID" value="NZ_JAAAXI010000023.1"/>
</dbReference>
<evidence type="ECO:0008006" key="5">
    <source>
        <dbReference type="Google" id="ProtNLM"/>
    </source>
</evidence>
<dbReference type="EMBL" id="JAAAXJ010000020">
    <property type="protein sequence ID" value="NBJ26871.1"/>
    <property type="molecule type" value="Genomic_DNA"/>
</dbReference>
<feature type="signal peptide" evidence="2">
    <location>
        <begin position="1"/>
        <end position="31"/>
    </location>
</feature>
<protein>
    <recommendedName>
        <fullName evidence="5">DUF2946 domain-containing protein</fullName>
    </recommendedName>
</protein>
<comment type="caution">
    <text evidence="3">The sequence shown here is derived from an EMBL/GenBank/DDBJ whole genome shotgun (WGS) entry which is preliminary data.</text>
</comment>
<evidence type="ECO:0000313" key="4">
    <source>
        <dbReference type="Proteomes" id="UP000818323"/>
    </source>
</evidence>
<accession>A0ABW9Z7J6</accession>
<feature type="chain" id="PRO_5046206619" description="DUF2946 domain-containing protein" evidence="2">
    <location>
        <begin position="32"/>
        <end position="154"/>
    </location>
</feature>
<organism evidence="3 4">
    <name type="scientific">Microvirga arsenatis</name>
    <dbReference type="NCBI Taxonomy" id="2692265"/>
    <lineage>
        <taxon>Bacteria</taxon>
        <taxon>Pseudomonadati</taxon>
        <taxon>Pseudomonadota</taxon>
        <taxon>Alphaproteobacteria</taxon>
        <taxon>Hyphomicrobiales</taxon>
        <taxon>Methylobacteriaceae</taxon>
        <taxon>Microvirga</taxon>
    </lineage>
</organism>
<sequence length="154" mass="15759">MNTLWTHFRRLVMSLMLVAVASFVLHSGALAGLHQHGQGSPDCEQMASAGTGHQHGPQVAAHVHQAAHDHGDGVAHHHAKAKAADGVASDDRQADVGPEGSCCVSTCPFAMAPLGLAAISAPMGIAVALLPTSQNGSGMSLDGLKRPPRTLSIV</sequence>